<dbReference type="InterPro" id="IPR039558">
    <property type="entry name" value="TPA1/OFD1_N"/>
</dbReference>
<name>A0A841L883_9SPHN</name>
<protein>
    <submittedName>
        <fullName evidence="5">Rps23 Pro-64 3,4-dihydroxylase Tpa1-like proline 4-hydroxylase</fullName>
    </submittedName>
</protein>
<dbReference type="GO" id="GO:0006449">
    <property type="term" value="P:regulation of translational termination"/>
    <property type="evidence" value="ECO:0007669"/>
    <property type="project" value="TreeGrafter"/>
</dbReference>
<reference evidence="5 6" key="1">
    <citation type="submission" date="2020-08" db="EMBL/GenBank/DDBJ databases">
        <title>Genomic Encyclopedia of Type Strains, Phase IV (KMG-IV): sequencing the most valuable type-strain genomes for metagenomic binning, comparative biology and taxonomic classification.</title>
        <authorList>
            <person name="Goeker M."/>
        </authorList>
    </citation>
    <scope>NUCLEOTIDE SEQUENCE [LARGE SCALE GENOMIC DNA]</scope>
    <source>
        <strain evidence="5 6">DSM 102189</strain>
    </source>
</reference>
<dbReference type="SMART" id="SM00702">
    <property type="entry name" value="P4Hc"/>
    <property type="match status" value="1"/>
</dbReference>
<keyword evidence="6" id="KW-1185">Reference proteome</keyword>
<dbReference type="InterPro" id="IPR051842">
    <property type="entry name" value="uS12_prolyl_hydroxylase"/>
</dbReference>
<dbReference type="PANTHER" id="PTHR12117">
    <property type="entry name" value="HISTONE ACETYLTRANSFERASE COMPLEX"/>
    <property type="match status" value="1"/>
</dbReference>
<dbReference type="Proteomes" id="UP000538147">
    <property type="component" value="Unassembled WGS sequence"/>
</dbReference>
<organism evidence="5 6">
    <name type="scientific">Polymorphobacter multimanifer</name>
    <dbReference type="NCBI Taxonomy" id="1070431"/>
    <lineage>
        <taxon>Bacteria</taxon>
        <taxon>Pseudomonadati</taxon>
        <taxon>Pseudomonadota</taxon>
        <taxon>Alphaproteobacteria</taxon>
        <taxon>Sphingomonadales</taxon>
        <taxon>Sphingosinicellaceae</taxon>
        <taxon>Polymorphobacter</taxon>
    </lineage>
</organism>
<comment type="cofactor">
    <cofactor evidence="1">
        <name>L-ascorbate</name>
        <dbReference type="ChEBI" id="CHEBI:38290"/>
    </cofactor>
</comment>
<evidence type="ECO:0000256" key="3">
    <source>
        <dbReference type="ARBA" id="ARBA00023002"/>
    </source>
</evidence>
<evidence type="ECO:0000313" key="6">
    <source>
        <dbReference type="Proteomes" id="UP000538147"/>
    </source>
</evidence>
<dbReference type="Gene3D" id="2.60.120.620">
    <property type="entry name" value="q2cbj1_9rhob like domain"/>
    <property type="match status" value="1"/>
</dbReference>
<gene>
    <name evidence="5" type="ORF">FHS79_002840</name>
</gene>
<dbReference type="GO" id="GO:0005506">
    <property type="term" value="F:iron ion binding"/>
    <property type="evidence" value="ECO:0007669"/>
    <property type="project" value="InterPro"/>
</dbReference>
<accession>A0A841L883</accession>
<evidence type="ECO:0000256" key="2">
    <source>
        <dbReference type="ARBA" id="ARBA00022964"/>
    </source>
</evidence>
<comment type="caution">
    <text evidence="5">The sequence shown here is derived from an EMBL/GenBank/DDBJ whole genome shotgun (WGS) entry which is preliminary data.</text>
</comment>
<sequence>MSPLAFHPGLDVEAAARMFAATGHVRLRPVLTEAAAQSLHLEARGRHDWKQVLNSGSKVFELDRPTRASMTPEQVAALDTAVIAGARAGFQYRYETLRLPDGNAPSPATDSLLARLPHWLSAPEQRAILQTITGHPDIAFADGQATAYSPGDFLTGHDDAVAGKNRRAAYVLGLTPVWRVEWGGLLLFHDGAALRGVSPEYNSLDLFAVPQLHSVSQVTAAAAYRRYAITGWLRAGGG</sequence>
<proteinExistence type="predicted"/>
<evidence type="ECO:0000259" key="4">
    <source>
        <dbReference type="SMART" id="SM00702"/>
    </source>
</evidence>
<keyword evidence="2" id="KW-0223">Dioxygenase</keyword>
<dbReference type="GO" id="GO:0031418">
    <property type="term" value="F:L-ascorbic acid binding"/>
    <property type="evidence" value="ECO:0007669"/>
    <property type="project" value="InterPro"/>
</dbReference>
<dbReference type="RefSeq" id="WP_341534464.1">
    <property type="nucleotide sequence ID" value="NZ_JACIIV010000022.1"/>
</dbReference>
<dbReference type="AlphaFoldDB" id="A0A841L883"/>
<dbReference type="EMBL" id="JACIIV010000022">
    <property type="protein sequence ID" value="MBB6228650.1"/>
    <property type="molecule type" value="Genomic_DNA"/>
</dbReference>
<dbReference type="Pfam" id="PF13661">
    <property type="entry name" value="2OG-FeII_Oxy_4"/>
    <property type="match status" value="1"/>
</dbReference>
<dbReference type="GO" id="GO:0031543">
    <property type="term" value="F:peptidyl-proline dioxygenase activity"/>
    <property type="evidence" value="ECO:0007669"/>
    <property type="project" value="TreeGrafter"/>
</dbReference>
<evidence type="ECO:0000256" key="1">
    <source>
        <dbReference type="ARBA" id="ARBA00001961"/>
    </source>
</evidence>
<dbReference type="InterPro" id="IPR006620">
    <property type="entry name" value="Pro_4_hyd_alph"/>
</dbReference>
<dbReference type="PANTHER" id="PTHR12117:SF0">
    <property type="entry name" value="PROLYL 3-HYDROXYLASE OGFOD1"/>
    <property type="match status" value="1"/>
</dbReference>
<dbReference type="GO" id="GO:0005737">
    <property type="term" value="C:cytoplasm"/>
    <property type="evidence" value="ECO:0007669"/>
    <property type="project" value="TreeGrafter"/>
</dbReference>
<feature type="domain" description="Prolyl 4-hydroxylase alpha subunit" evidence="4">
    <location>
        <begin position="44"/>
        <end position="234"/>
    </location>
</feature>
<keyword evidence="3" id="KW-0560">Oxidoreductase</keyword>
<evidence type="ECO:0000313" key="5">
    <source>
        <dbReference type="EMBL" id="MBB6228650.1"/>
    </source>
</evidence>